<evidence type="ECO:0000256" key="8">
    <source>
        <dbReference type="ARBA" id="ARBA00022989"/>
    </source>
</evidence>
<dbReference type="FunFam" id="1.20.1510.10:FF:000002">
    <property type="entry name" value="zinc transporter 3 isoform X1"/>
    <property type="match status" value="1"/>
</dbReference>
<dbReference type="Proteomes" id="UP000036403">
    <property type="component" value="Unassembled WGS sequence"/>
</dbReference>
<keyword evidence="7" id="KW-0864">Zinc transport</keyword>
<dbReference type="PaxDb" id="67767-A0A0J7L8I6"/>
<evidence type="ECO:0000256" key="5">
    <source>
        <dbReference type="ARBA" id="ARBA00022723"/>
    </source>
</evidence>
<dbReference type="GO" id="GO:0046872">
    <property type="term" value="F:metal ion binding"/>
    <property type="evidence" value="ECO:0007669"/>
    <property type="project" value="UniProtKB-KW"/>
</dbReference>
<feature type="domain" description="Cation efflux protein cytoplasmic" evidence="15">
    <location>
        <begin position="313"/>
        <end position="387"/>
    </location>
</feature>
<feature type="transmembrane region" description="Helical" evidence="13">
    <location>
        <begin position="150"/>
        <end position="173"/>
    </location>
</feature>
<dbReference type="NCBIfam" id="TIGR01297">
    <property type="entry name" value="CDF"/>
    <property type="match status" value="1"/>
</dbReference>
<gene>
    <name evidence="16" type="ORF">RF55_879</name>
</gene>
<dbReference type="Pfam" id="PF16916">
    <property type="entry name" value="ZT_dimer"/>
    <property type="match status" value="1"/>
</dbReference>
<dbReference type="AlphaFoldDB" id="A0A0J7L8I6"/>
<evidence type="ECO:0000256" key="3">
    <source>
        <dbReference type="ARBA" id="ARBA00022448"/>
    </source>
</evidence>
<keyword evidence="5" id="KW-0479">Metal-binding</keyword>
<comment type="similarity">
    <text evidence="2">Belongs to the cation diffusion facilitator (CDF) transporter (TC 2.A.4) family. SLC30A subfamily.</text>
</comment>
<keyword evidence="11" id="KW-0968">Cytoplasmic vesicle</keyword>
<sequence>MGYRFKDKAIYGYGTSIPPNNNEDEENEMSPRKVIFCVHGKLSGCCTVVKSSVDENASADYQQNLMSPEDHCHRERNEEIDKKARKKLLIASVLCVIFMIAEIVGGVLSNSLAIATDAAHLLTDFASFMISLFSIWVAGRPATRKMPFGWYRAEVIGALTSVLLIWVVTGILFYLAVERIVHKDFVLNSTVMLITSAVGVAQIIWHCRMGLSLHQHGHSHGGHDHGVNNDVENVLDDDLKGEKKNINVRAAFIHVLGDFIQSVGVFIAALIIYFKPTWSIVDPICTFLFSILVILTTVAIIKDVVNVLMEGIPKGFEYSQVENTFMQIDGVVKVHNLRIWALSLDKTALSAHLAIKPGTSPQNILRTATRNIHDKYKFFEMTLQIEEFNERMENCKQCKALSQ</sequence>
<dbReference type="EMBL" id="LBMM01000270">
    <property type="protein sequence ID" value="KMR02239.1"/>
    <property type="molecule type" value="Genomic_DNA"/>
</dbReference>
<feature type="transmembrane region" description="Helical" evidence="13">
    <location>
        <begin position="88"/>
        <end position="112"/>
    </location>
</feature>
<evidence type="ECO:0000256" key="1">
    <source>
        <dbReference type="ARBA" id="ARBA00004638"/>
    </source>
</evidence>
<keyword evidence="9" id="KW-0406">Ion transport</keyword>
<dbReference type="InterPro" id="IPR050681">
    <property type="entry name" value="CDF/SLC30A"/>
</dbReference>
<dbReference type="InterPro" id="IPR027470">
    <property type="entry name" value="Cation_efflux_CTD"/>
</dbReference>
<dbReference type="SUPFAM" id="SSF161111">
    <property type="entry name" value="Cation efflux protein transmembrane domain-like"/>
    <property type="match status" value="1"/>
</dbReference>
<protein>
    <submittedName>
        <fullName evidence="16">Udp-glucose:glycoprotein glucosyltransferase</fullName>
    </submittedName>
</protein>
<evidence type="ECO:0000256" key="12">
    <source>
        <dbReference type="ARBA" id="ARBA00048349"/>
    </source>
</evidence>
<dbReference type="InterPro" id="IPR027469">
    <property type="entry name" value="Cation_efflux_TMD_sf"/>
</dbReference>
<evidence type="ECO:0000313" key="16">
    <source>
        <dbReference type="EMBL" id="KMR02239.1"/>
    </source>
</evidence>
<dbReference type="InterPro" id="IPR058533">
    <property type="entry name" value="Cation_efflux_TM"/>
</dbReference>
<dbReference type="STRING" id="67767.A0A0J7L8I6"/>
<keyword evidence="4 13" id="KW-0812">Transmembrane</keyword>
<dbReference type="GO" id="GO:0016740">
    <property type="term" value="F:transferase activity"/>
    <property type="evidence" value="ECO:0007669"/>
    <property type="project" value="UniProtKB-KW"/>
</dbReference>
<dbReference type="GO" id="GO:0010043">
    <property type="term" value="P:response to zinc ion"/>
    <property type="evidence" value="ECO:0007669"/>
    <property type="project" value="TreeGrafter"/>
</dbReference>
<dbReference type="InterPro" id="IPR002524">
    <property type="entry name" value="Cation_efflux"/>
</dbReference>
<comment type="catalytic activity">
    <reaction evidence="12">
        <text>Zn(2+)(in) + 2 H(+)(out) = Zn(2+)(out) + 2 H(+)(in)</text>
        <dbReference type="Rhea" id="RHEA:72627"/>
        <dbReference type="ChEBI" id="CHEBI:15378"/>
        <dbReference type="ChEBI" id="CHEBI:29105"/>
    </reaction>
</comment>
<evidence type="ECO:0000256" key="10">
    <source>
        <dbReference type="ARBA" id="ARBA00023136"/>
    </source>
</evidence>
<feature type="transmembrane region" description="Helical" evidence="13">
    <location>
        <begin position="280"/>
        <end position="301"/>
    </location>
</feature>
<evidence type="ECO:0000256" key="11">
    <source>
        <dbReference type="ARBA" id="ARBA00023329"/>
    </source>
</evidence>
<evidence type="ECO:0000256" key="9">
    <source>
        <dbReference type="ARBA" id="ARBA00023065"/>
    </source>
</evidence>
<evidence type="ECO:0000256" key="13">
    <source>
        <dbReference type="SAM" id="Phobius"/>
    </source>
</evidence>
<feature type="transmembrane region" description="Helical" evidence="13">
    <location>
        <begin position="250"/>
        <end position="274"/>
    </location>
</feature>
<feature type="transmembrane region" description="Helical" evidence="13">
    <location>
        <begin position="185"/>
        <end position="205"/>
    </location>
</feature>
<comment type="subcellular location">
    <subcellularLocation>
        <location evidence="1">Cytoplasmic vesicle</location>
        <location evidence="1">Secretory vesicle membrane</location>
        <topology evidence="1">Multi-pass membrane protein</topology>
    </subcellularLocation>
</comment>
<keyword evidence="10 13" id="KW-0472">Membrane</keyword>
<comment type="caution">
    <text evidence="16">The sequence shown here is derived from an EMBL/GenBank/DDBJ whole genome shotgun (WGS) entry which is preliminary data.</text>
</comment>
<evidence type="ECO:0000256" key="7">
    <source>
        <dbReference type="ARBA" id="ARBA00022906"/>
    </source>
</evidence>
<keyword evidence="17" id="KW-1185">Reference proteome</keyword>
<evidence type="ECO:0000259" key="14">
    <source>
        <dbReference type="Pfam" id="PF01545"/>
    </source>
</evidence>
<keyword evidence="3" id="KW-0813">Transport</keyword>
<keyword evidence="8 13" id="KW-1133">Transmembrane helix</keyword>
<dbReference type="PANTHER" id="PTHR11562">
    <property type="entry name" value="CATION EFFLUX PROTEIN/ ZINC TRANSPORTER"/>
    <property type="match status" value="1"/>
</dbReference>
<organism evidence="16 17">
    <name type="scientific">Lasius niger</name>
    <name type="common">Black garden ant</name>
    <dbReference type="NCBI Taxonomy" id="67767"/>
    <lineage>
        <taxon>Eukaryota</taxon>
        <taxon>Metazoa</taxon>
        <taxon>Ecdysozoa</taxon>
        <taxon>Arthropoda</taxon>
        <taxon>Hexapoda</taxon>
        <taxon>Insecta</taxon>
        <taxon>Pterygota</taxon>
        <taxon>Neoptera</taxon>
        <taxon>Endopterygota</taxon>
        <taxon>Hymenoptera</taxon>
        <taxon>Apocrita</taxon>
        <taxon>Aculeata</taxon>
        <taxon>Formicoidea</taxon>
        <taxon>Formicidae</taxon>
        <taxon>Formicinae</taxon>
        <taxon>Lasius</taxon>
        <taxon>Lasius</taxon>
    </lineage>
</organism>
<reference evidence="16 17" key="1">
    <citation type="submission" date="2015-04" db="EMBL/GenBank/DDBJ databases">
        <title>Lasius niger genome sequencing.</title>
        <authorList>
            <person name="Konorov E.A."/>
            <person name="Nikitin M.A."/>
            <person name="Kirill M.V."/>
            <person name="Chang P."/>
        </authorList>
    </citation>
    <scope>NUCLEOTIDE SEQUENCE [LARGE SCALE GENOMIC DNA]</scope>
    <source>
        <tissue evidence="16">Whole</tissue>
    </source>
</reference>
<dbReference type="SUPFAM" id="SSF160240">
    <property type="entry name" value="Cation efflux protein cytoplasmic domain-like"/>
    <property type="match status" value="1"/>
</dbReference>
<dbReference type="GO" id="GO:0005385">
    <property type="term" value="F:zinc ion transmembrane transporter activity"/>
    <property type="evidence" value="ECO:0007669"/>
    <property type="project" value="TreeGrafter"/>
</dbReference>
<proteinExistence type="inferred from homology"/>
<feature type="transmembrane region" description="Helical" evidence="13">
    <location>
        <begin position="118"/>
        <end position="138"/>
    </location>
</feature>
<dbReference type="GO" id="GO:0005886">
    <property type="term" value="C:plasma membrane"/>
    <property type="evidence" value="ECO:0007669"/>
    <property type="project" value="TreeGrafter"/>
</dbReference>
<dbReference type="Pfam" id="PF01545">
    <property type="entry name" value="Cation_efflux"/>
    <property type="match status" value="1"/>
</dbReference>
<dbReference type="GO" id="GO:0030658">
    <property type="term" value="C:transport vesicle membrane"/>
    <property type="evidence" value="ECO:0007669"/>
    <property type="project" value="UniProtKB-SubCell"/>
</dbReference>
<evidence type="ECO:0000259" key="15">
    <source>
        <dbReference type="Pfam" id="PF16916"/>
    </source>
</evidence>
<evidence type="ECO:0000313" key="17">
    <source>
        <dbReference type="Proteomes" id="UP000036403"/>
    </source>
</evidence>
<dbReference type="Gene3D" id="1.20.1510.10">
    <property type="entry name" value="Cation efflux protein transmembrane domain"/>
    <property type="match status" value="1"/>
</dbReference>
<keyword evidence="6" id="KW-0862">Zinc</keyword>
<evidence type="ECO:0000256" key="2">
    <source>
        <dbReference type="ARBA" id="ARBA00008873"/>
    </source>
</evidence>
<name>A0A0J7L8I6_LASNI</name>
<feature type="domain" description="Cation efflux protein transmembrane" evidence="14">
    <location>
        <begin position="88"/>
        <end position="309"/>
    </location>
</feature>
<keyword evidence="16" id="KW-0808">Transferase</keyword>
<dbReference type="InterPro" id="IPR036837">
    <property type="entry name" value="Cation_efflux_CTD_sf"/>
</dbReference>
<accession>A0A0J7L8I6</accession>
<dbReference type="OrthoDB" id="9944568at2759"/>
<evidence type="ECO:0000256" key="6">
    <source>
        <dbReference type="ARBA" id="ARBA00022833"/>
    </source>
</evidence>
<dbReference type="PANTHER" id="PTHR11562:SF17">
    <property type="entry name" value="RE54080P-RELATED"/>
    <property type="match status" value="1"/>
</dbReference>
<evidence type="ECO:0000256" key="4">
    <source>
        <dbReference type="ARBA" id="ARBA00022692"/>
    </source>
</evidence>